<dbReference type="RefSeq" id="WP_367167843.1">
    <property type="nucleotide sequence ID" value="NZ_JBFKZN010000006.1"/>
</dbReference>
<gene>
    <name evidence="1" type="ORF">ABW286_14080</name>
</gene>
<organism evidence="1 2">
    <name type="scientific">Erwinia papayae</name>
    <dbReference type="NCBI Taxonomy" id="206499"/>
    <lineage>
        <taxon>Bacteria</taxon>
        <taxon>Pseudomonadati</taxon>
        <taxon>Pseudomonadota</taxon>
        <taxon>Gammaproteobacteria</taxon>
        <taxon>Enterobacterales</taxon>
        <taxon>Erwiniaceae</taxon>
        <taxon>Erwinia</taxon>
    </lineage>
</organism>
<dbReference type="Proteomes" id="UP001554567">
    <property type="component" value="Unassembled WGS sequence"/>
</dbReference>
<reference evidence="1 2" key="1">
    <citation type="submission" date="2024-07" db="EMBL/GenBank/DDBJ databases">
        <authorList>
            <person name="Dulla G.F.J."/>
            <person name="Delorm J.G."/>
        </authorList>
    </citation>
    <scope>NUCLEOTIDE SEQUENCE [LARGE SCALE GENOMIC DNA]</scope>
    <source>
        <strain evidence="1 2">JGD 233</strain>
    </source>
</reference>
<proteinExistence type="predicted"/>
<comment type="caution">
    <text evidence="1">The sequence shown here is derived from an EMBL/GenBank/DDBJ whole genome shotgun (WGS) entry which is preliminary data.</text>
</comment>
<name>A0ABV3N3G1_9GAMM</name>
<keyword evidence="2" id="KW-1185">Reference proteome</keyword>
<accession>A0ABV3N3G1</accession>
<dbReference type="EMBL" id="JBFKZN010000006">
    <property type="protein sequence ID" value="MEW5290298.1"/>
    <property type="molecule type" value="Genomic_DNA"/>
</dbReference>
<evidence type="ECO:0008006" key="3">
    <source>
        <dbReference type="Google" id="ProtNLM"/>
    </source>
</evidence>
<sequence>MNQADIERMLQKYIEAELAVLDGKSVELNGQSMTMESLSEIRKGREAWERRLQLLTDSQRRRPQYSLARFPR</sequence>
<evidence type="ECO:0000313" key="2">
    <source>
        <dbReference type="Proteomes" id="UP001554567"/>
    </source>
</evidence>
<protein>
    <recommendedName>
        <fullName evidence="3">Primosomal replication protein PriB/PriC domain protein</fullName>
    </recommendedName>
</protein>
<evidence type="ECO:0000313" key="1">
    <source>
        <dbReference type="EMBL" id="MEW5290298.1"/>
    </source>
</evidence>